<dbReference type="Pfam" id="PF05823">
    <property type="entry name" value="Gp-FAR-1"/>
    <property type="match status" value="1"/>
</dbReference>
<dbReference type="Gene3D" id="1.20.120.1100">
    <property type="match status" value="1"/>
</dbReference>
<evidence type="ECO:0000256" key="2">
    <source>
        <dbReference type="ARBA" id="ARBA00006648"/>
    </source>
</evidence>
<reference evidence="9" key="1">
    <citation type="submission" date="2023-07" db="EMBL/GenBank/DDBJ databases">
        <authorList>
            <consortium name="CYATHOMIX"/>
        </authorList>
    </citation>
    <scope>NUCLEOTIDE SEQUENCE</scope>
    <source>
        <strain evidence="9">N/A</strain>
    </source>
</reference>
<comment type="similarity">
    <text evidence="2">Belongs to the fatty-acid and retinol-binding protein (FARBP) family.</text>
</comment>
<dbReference type="AlphaFoldDB" id="A0AA36M3K7"/>
<evidence type="ECO:0000256" key="3">
    <source>
        <dbReference type="ARBA" id="ARBA00017453"/>
    </source>
</evidence>
<dbReference type="Proteomes" id="UP001176961">
    <property type="component" value="Unassembled WGS sequence"/>
</dbReference>
<evidence type="ECO:0000256" key="7">
    <source>
        <dbReference type="ARBA" id="ARBA00023121"/>
    </source>
</evidence>
<evidence type="ECO:0000313" key="10">
    <source>
        <dbReference type="Proteomes" id="UP001176961"/>
    </source>
</evidence>
<evidence type="ECO:0000256" key="6">
    <source>
        <dbReference type="ARBA" id="ARBA00023054"/>
    </source>
</evidence>
<dbReference type="PANTHER" id="PTHR31418">
    <property type="entry name" value="FATTY-ACID AND RETINOL-BINDING PROTEIN 1"/>
    <property type="match status" value="1"/>
</dbReference>
<comment type="subcellular location">
    <subcellularLocation>
        <location evidence="1">Secreted</location>
    </subcellularLocation>
</comment>
<keyword evidence="7" id="KW-0446">Lipid-binding</keyword>
<dbReference type="EMBL" id="CATQJL010000223">
    <property type="protein sequence ID" value="CAJ0597033.1"/>
    <property type="molecule type" value="Genomic_DNA"/>
</dbReference>
<evidence type="ECO:0000313" key="9">
    <source>
        <dbReference type="EMBL" id="CAJ0597033.1"/>
    </source>
</evidence>
<keyword evidence="5 8" id="KW-0732">Signal</keyword>
<feature type="signal peptide" evidence="8">
    <location>
        <begin position="1"/>
        <end position="17"/>
    </location>
</feature>
<protein>
    <recommendedName>
        <fullName evidence="3">Fatty-acid and retinol-binding protein 1</fullName>
    </recommendedName>
</protein>
<dbReference type="GO" id="GO:0005576">
    <property type="term" value="C:extracellular region"/>
    <property type="evidence" value="ECO:0007669"/>
    <property type="project" value="UniProtKB-SubCell"/>
</dbReference>
<comment type="caution">
    <text evidence="9">The sequence shown here is derived from an EMBL/GenBank/DDBJ whole genome shotgun (WGS) entry which is preliminary data.</text>
</comment>
<keyword evidence="10" id="KW-1185">Reference proteome</keyword>
<dbReference type="InterPro" id="IPR008632">
    <property type="entry name" value="Gp-FAR-1"/>
</dbReference>
<organism evidence="9 10">
    <name type="scientific">Cylicocyclus nassatus</name>
    <name type="common">Nematode worm</name>
    <dbReference type="NCBI Taxonomy" id="53992"/>
    <lineage>
        <taxon>Eukaryota</taxon>
        <taxon>Metazoa</taxon>
        <taxon>Ecdysozoa</taxon>
        <taxon>Nematoda</taxon>
        <taxon>Chromadorea</taxon>
        <taxon>Rhabditida</taxon>
        <taxon>Rhabditina</taxon>
        <taxon>Rhabditomorpha</taxon>
        <taxon>Strongyloidea</taxon>
        <taxon>Strongylidae</taxon>
        <taxon>Cylicocyclus</taxon>
    </lineage>
</organism>
<keyword evidence="4" id="KW-0964">Secreted</keyword>
<dbReference type="GO" id="GO:0008289">
    <property type="term" value="F:lipid binding"/>
    <property type="evidence" value="ECO:0007669"/>
    <property type="project" value="UniProtKB-KW"/>
</dbReference>
<proteinExistence type="inferred from homology"/>
<evidence type="ECO:0000256" key="5">
    <source>
        <dbReference type="ARBA" id="ARBA00022729"/>
    </source>
</evidence>
<gene>
    <name evidence="9" type="ORF">CYNAS_LOCUS9016</name>
</gene>
<feature type="chain" id="PRO_5041223713" description="Fatty-acid and retinol-binding protein 1" evidence="8">
    <location>
        <begin position="18"/>
        <end position="184"/>
    </location>
</feature>
<accession>A0AA36M3K7</accession>
<dbReference type="PANTHER" id="PTHR31418:SF7">
    <property type="entry name" value="FATTY-ACID AND RETINOL-BINDING PROTEIN 1"/>
    <property type="match status" value="1"/>
</dbReference>
<evidence type="ECO:0000256" key="4">
    <source>
        <dbReference type="ARBA" id="ARBA00022525"/>
    </source>
</evidence>
<name>A0AA36M3K7_CYLNA</name>
<evidence type="ECO:0000256" key="1">
    <source>
        <dbReference type="ARBA" id="ARBA00004613"/>
    </source>
</evidence>
<evidence type="ECO:0000256" key="8">
    <source>
        <dbReference type="SAM" id="SignalP"/>
    </source>
</evidence>
<keyword evidence="6" id="KW-0175">Coiled coil</keyword>
<sequence>MFQITLFFALFVAYTFSAPAEEKKEVNLEGLLQKHQALIPENVATKLKALPAEKKAVLEEIVKVVANYKTEDKFLKGLMEKEGSMKEKITAIRDYIRKKVAALGDEAKAFVKKVAANVRKLRKLIQAGQEPSLEDIKEKGREHIGEFDKLSKNAKEELEKNFPIFTTVFTSEKVRAMFNKPEKN</sequence>